<comment type="pathway">
    <text evidence="9">Isoprenoid biosynthesis; isopentenyl diphosphate biosynthesis via DXP pathway; isopentenyl diphosphate from 1-deoxy-D-xylulose 5-phosphate: step 3/6.</text>
</comment>
<feature type="domain" description="GHMP kinase C-terminal" evidence="11">
    <location>
        <begin position="203"/>
        <end position="251"/>
    </location>
</feature>
<comment type="catalytic activity">
    <reaction evidence="9">
        <text>4-CDP-2-C-methyl-D-erythritol + ATP = 4-CDP-2-C-methyl-D-erythritol 2-phosphate + ADP + H(+)</text>
        <dbReference type="Rhea" id="RHEA:18437"/>
        <dbReference type="ChEBI" id="CHEBI:15378"/>
        <dbReference type="ChEBI" id="CHEBI:30616"/>
        <dbReference type="ChEBI" id="CHEBI:57823"/>
        <dbReference type="ChEBI" id="CHEBI:57919"/>
        <dbReference type="ChEBI" id="CHEBI:456216"/>
        <dbReference type="EC" id="2.7.1.148"/>
    </reaction>
</comment>
<keyword evidence="7 9" id="KW-0067">ATP-binding</keyword>
<dbReference type="PIRSF" id="PIRSF010376">
    <property type="entry name" value="IspE"/>
    <property type="match status" value="1"/>
</dbReference>
<feature type="active site" evidence="9">
    <location>
        <position position="8"/>
    </location>
</feature>
<evidence type="ECO:0000313" key="13">
    <source>
        <dbReference type="Proteomes" id="UP000321436"/>
    </source>
</evidence>
<keyword evidence="13" id="KW-1185">Reference proteome</keyword>
<dbReference type="NCBIfam" id="TIGR00154">
    <property type="entry name" value="ispE"/>
    <property type="match status" value="1"/>
</dbReference>
<dbReference type="GO" id="GO:0050515">
    <property type="term" value="F:4-(cytidine 5'-diphospho)-2-C-methyl-D-erythritol kinase activity"/>
    <property type="evidence" value="ECO:0007669"/>
    <property type="project" value="UniProtKB-UniRule"/>
</dbReference>
<name>A0A512RSV9_9BACT</name>
<gene>
    <name evidence="9 12" type="primary">ispE</name>
    <name evidence="12" type="ORF">CCY01nite_50220</name>
</gene>
<dbReference type="Proteomes" id="UP000321436">
    <property type="component" value="Unassembled WGS sequence"/>
</dbReference>
<evidence type="ECO:0000259" key="10">
    <source>
        <dbReference type="Pfam" id="PF00288"/>
    </source>
</evidence>
<organism evidence="12 13">
    <name type="scientific">Chitinophaga cymbidii</name>
    <dbReference type="NCBI Taxonomy" id="1096750"/>
    <lineage>
        <taxon>Bacteria</taxon>
        <taxon>Pseudomonadati</taxon>
        <taxon>Bacteroidota</taxon>
        <taxon>Chitinophagia</taxon>
        <taxon>Chitinophagales</taxon>
        <taxon>Chitinophagaceae</taxon>
        <taxon>Chitinophaga</taxon>
    </lineage>
</organism>
<dbReference type="OrthoDB" id="9809438at2"/>
<dbReference type="SUPFAM" id="SSF55060">
    <property type="entry name" value="GHMP Kinase, C-terminal domain"/>
    <property type="match status" value="1"/>
</dbReference>
<evidence type="ECO:0000256" key="2">
    <source>
        <dbReference type="ARBA" id="ARBA00012052"/>
    </source>
</evidence>
<keyword evidence="9" id="KW-0414">Isoprene biosynthesis</keyword>
<evidence type="ECO:0000256" key="4">
    <source>
        <dbReference type="ARBA" id="ARBA00022679"/>
    </source>
</evidence>
<dbReference type="GO" id="GO:0016114">
    <property type="term" value="P:terpenoid biosynthetic process"/>
    <property type="evidence" value="ECO:0007669"/>
    <property type="project" value="UniProtKB-UniRule"/>
</dbReference>
<dbReference type="HAMAP" id="MF_00061">
    <property type="entry name" value="IspE"/>
    <property type="match status" value="1"/>
</dbReference>
<dbReference type="InterPro" id="IPR036554">
    <property type="entry name" value="GHMP_kinase_C_sf"/>
</dbReference>
<sequence>MILFPNCKINLGLHILRKREDGFHDLETVFYPLPLEDALEVLTTTEMIFSQSGIEIPGDATENLCVKAYQLLKADHPQLPPVHMHLHKHIPTGAGLGGGSSDGAFTLKLLNEKYNLNIPAQKLEQYAAVLGSDCPFFIRNTACFASGRGEIMEPLQLDLSGYSFLLVHPGIHVNTGWAFSRLTPGPPAIPLREIDWQDVLSWKDRLTNDFEDVVLAAYPAIGAIKRKMYDTGAVYAAMSGSGSAVVAIYPKNSIPVLQWEEGYRAFEVP</sequence>
<dbReference type="Pfam" id="PF00288">
    <property type="entry name" value="GHMP_kinases_N"/>
    <property type="match status" value="1"/>
</dbReference>
<proteinExistence type="inferred from homology"/>
<evidence type="ECO:0000256" key="6">
    <source>
        <dbReference type="ARBA" id="ARBA00022777"/>
    </source>
</evidence>
<comment type="function">
    <text evidence="9">Catalyzes the phosphorylation of the position 2 hydroxy group of 4-diphosphocytidyl-2C-methyl-D-erythritol.</text>
</comment>
<dbReference type="InterPro" id="IPR004424">
    <property type="entry name" value="IspE"/>
</dbReference>
<dbReference type="InterPro" id="IPR020568">
    <property type="entry name" value="Ribosomal_Su5_D2-typ_SF"/>
</dbReference>
<dbReference type="AlphaFoldDB" id="A0A512RSV9"/>
<feature type="binding site" evidence="9">
    <location>
        <begin position="91"/>
        <end position="101"/>
    </location>
    <ligand>
        <name>ATP</name>
        <dbReference type="ChEBI" id="CHEBI:30616"/>
    </ligand>
</feature>
<evidence type="ECO:0000256" key="7">
    <source>
        <dbReference type="ARBA" id="ARBA00022840"/>
    </source>
</evidence>
<accession>A0A512RSV9</accession>
<keyword evidence="5 9" id="KW-0547">Nucleotide-binding</keyword>
<dbReference type="PANTHER" id="PTHR43527">
    <property type="entry name" value="4-DIPHOSPHOCYTIDYL-2-C-METHYL-D-ERYTHRITOL KINASE, CHLOROPLASTIC"/>
    <property type="match status" value="1"/>
</dbReference>
<evidence type="ECO:0000256" key="8">
    <source>
        <dbReference type="ARBA" id="ARBA00032554"/>
    </source>
</evidence>
<evidence type="ECO:0000256" key="1">
    <source>
        <dbReference type="ARBA" id="ARBA00009684"/>
    </source>
</evidence>
<dbReference type="UniPathway" id="UPA00056">
    <property type="reaction ID" value="UER00094"/>
</dbReference>
<dbReference type="GO" id="GO:0005524">
    <property type="term" value="F:ATP binding"/>
    <property type="evidence" value="ECO:0007669"/>
    <property type="project" value="UniProtKB-UniRule"/>
</dbReference>
<dbReference type="InterPro" id="IPR014721">
    <property type="entry name" value="Ribsml_uS5_D2-typ_fold_subgr"/>
</dbReference>
<dbReference type="InterPro" id="IPR013750">
    <property type="entry name" value="GHMP_kinase_C_dom"/>
</dbReference>
<dbReference type="EC" id="2.7.1.148" evidence="2 9"/>
<comment type="similarity">
    <text evidence="1 9">Belongs to the GHMP kinase family. IspE subfamily.</text>
</comment>
<dbReference type="PANTHER" id="PTHR43527:SF2">
    <property type="entry name" value="4-DIPHOSPHOCYTIDYL-2-C-METHYL-D-ERYTHRITOL KINASE, CHLOROPLASTIC"/>
    <property type="match status" value="1"/>
</dbReference>
<evidence type="ECO:0000256" key="3">
    <source>
        <dbReference type="ARBA" id="ARBA00017473"/>
    </source>
</evidence>
<keyword evidence="4 9" id="KW-0808">Transferase</keyword>
<dbReference type="Pfam" id="PF08544">
    <property type="entry name" value="GHMP_kinases_C"/>
    <property type="match status" value="1"/>
</dbReference>
<comment type="caution">
    <text evidence="12">The sequence shown here is derived from an EMBL/GenBank/DDBJ whole genome shotgun (WGS) entry which is preliminary data.</text>
</comment>
<dbReference type="SUPFAM" id="SSF54211">
    <property type="entry name" value="Ribosomal protein S5 domain 2-like"/>
    <property type="match status" value="1"/>
</dbReference>
<evidence type="ECO:0000256" key="9">
    <source>
        <dbReference type="HAMAP-Rule" id="MF_00061"/>
    </source>
</evidence>
<dbReference type="InterPro" id="IPR006204">
    <property type="entry name" value="GHMP_kinase_N_dom"/>
</dbReference>
<feature type="domain" description="GHMP kinase N-terminal" evidence="10">
    <location>
        <begin position="63"/>
        <end position="138"/>
    </location>
</feature>
<dbReference type="GO" id="GO:0019288">
    <property type="term" value="P:isopentenyl diphosphate biosynthetic process, methylerythritol 4-phosphate pathway"/>
    <property type="evidence" value="ECO:0007669"/>
    <property type="project" value="UniProtKB-UniRule"/>
</dbReference>
<dbReference type="Gene3D" id="3.30.70.890">
    <property type="entry name" value="GHMP kinase, C-terminal domain"/>
    <property type="match status" value="1"/>
</dbReference>
<keyword evidence="6 9" id="KW-0418">Kinase</keyword>
<evidence type="ECO:0000259" key="11">
    <source>
        <dbReference type="Pfam" id="PF08544"/>
    </source>
</evidence>
<protein>
    <recommendedName>
        <fullName evidence="3 9">4-diphosphocytidyl-2-C-methyl-D-erythritol kinase</fullName>
        <shortName evidence="9">CMK</shortName>
        <ecNumber evidence="2 9">2.7.1.148</ecNumber>
    </recommendedName>
    <alternativeName>
        <fullName evidence="8 9">4-(cytidine-5'-diphospho)-2-C-methyl-D-erythritol kinase</fullName>
    </alternativeName>
</protein>
<evidence type="ECO:0000256" key="5">
    <source>
        <dbReference type="ARBA" id="ARBA00022741"/>
    </source>
</evidence>
<dbReference type="Gene3D" id="3.30.230.10">
    <property type="match status" value="1"/>
</dbReference>
<dbReference type="RefSeq" id="WP_146867375.1">
    <property type="nucleotide sequence ID" value="NZ_BKAU01000007.1"/>
</dbReference>
<reference evidence="12 13" key="1">
    <citation type="submission" date="2019-07" db="EMBL/GenBank/DDBJ databases">
        <title>Whole genome shotgun sequence of Chitinophaga cymbidii NBRC 109752.</title>
        <authorList>
            <person name="Hosoyama A."/>
            <person name="Uohara A."/>
            <person name="Ohji S."/>
            <person name="Ichikawa N."/>
        </authorList>
    </citation>
    <scope>NUCLEOTIDE SEQUENCE [LARGE SCALE GENOMIC DNA]</scope>
    <source>
        <strain evidence="12 13">NBRC 109752</strain>
    </source>
</reference>
<evidence type="ECO:0000313" key="12">
    <source>
        <dbReference type="EMBL" id="GEP98762.1"/>
    </source>
</evidence>
<dbReference type="EMBL" id="BKAU01000007">
    <property type="protein sequence ID" value="GEP98762.1"/>
    <property type="molecule type" value="Genomic_DNA"/>
</dbReference>
<feature type="active site" evidence="9">
    <location>
        <position position="133"/>
    </location>
</feature>